<dbReference type="Gene3D" id="1.10.3720.10">
    <property type="entry name" value="MetI-like"/>
    <property type="match status" value="1"/>
</dbReference>
<dbReference type="PANTHER" id="PTHR43227">
    <property type="entry name" value="BLL4140 PROTEIN"/>
    <property type="match status" value="1"/>
</dbReference>
<evidence type="ECO:0000256" key="6">
    <source>
        <dbReference type="ARBA" id="ARBA00023136"/>
    </source>
</evidence>
<feature type="non-terminal residue" evidence="9">
    <location>
        <position position="92"/>
    </location>
</feature>
<organism evidence="9 10">
    <name type="scientific">Xanthomonas citri pv. citri</name>
    <dbReference type="NCBI Taxonomy" id="611301"/>
    <lineage>
        <taxon>Bacteria</taxon>
        <taxon>Pseudomonadati</taxon>
        <taxon>Pseudomonadota</taxon>
        <taxon>Gammaproteobacteria</taxon>
        <taxon>Lysobacterales</taxon>
        <taxon>Lysobacteraceae</taxon>
        <taxon>Xanthomonas</taxon>
    </lineage>
</organism>
<keyword evidence="4" id="KW-0812">Transmembrane</keyword>
<gene>
    <name evidence="9" type="ORF">GUH15_22375</name>
</gene>
<comment type="subcellular location">
    <subcellularLocation>
        <location evidence="1 7">Cell membrane</location>
        <topology evidence="1 7">Multi-pass membrane protein</topology>
    </subcellularLocation>
</comment>
<proteinExistence type="inferred from homology"/>
<sequence>TGAVSSILDLLWKCGVQILLFIGGIKAVPAHLYEVCSVEGANAWQTFWKVTFPLVTPFILLNAVYSIIDSFTYYSNPVMQRIEEYFNKMYNS</sequence>
<evidence type="ECO:0000256" key="7">
    <source>
        <dbReference type="RuleBase" id="RU363032"/>
    </source>
</evidence>
<keyword evidence="2 7" id="KW-0813">Transport</keyword>
<keyword evidence="6" id="KW-0472">Membrane</keyword>
<evidence type="ECO:0000259" key="8">
    <source>
        <dbReference type="PROSITE" id="PS50928"/>
    </source>
</evidence>
<comment type="caution">
    <text evidence="9">The sequence shown here is derived from an EMBL/GenBank/DDBJ whole genome shotgun (WGS) entry which is preliminary data.</text>
</comment>
<name>A0A8I0H1Y3_XANCI</name>
<dbReference type="CDD" id="cd06261">
    <property type="entry name" value="TM_PBP2"/>
    <property type="match status" value="1"/>
</dbReference>
<dbReference type="InterPro" id="IPR000515">
    <property type="entry name" value="MetI-like"/>
</dbReference>
<dbReference type="GO" id="GO:0055085">
    <property type="term" value="P:transmembrane transport"/>
    <property type="evidence" value="ECO:0007669"/>
    <property type="project" value="InterPro"/>
</dbReference>
<feature type="non-terminal residue" evidence="9">
    <location>
        <position position="1"/>
    </location>
</feature>
<evidence type="ECO:0000313" key="9">
    <source>
        <dbReference type="EMBL" id="MBD4338749.1"/>
    </source>
</evidence>
<dbReference type="Proteomes" id="UP000653002">
    <property type="component" value="Unassembled WGS sequence"/>
</dbReference>
<comment type="similarity">
    <text evidence="7">Belongs to the binding-protein-dependent transport system permease family.</text>
</comment>
<dbReference type="EMBL" id="JAABFR010001683">
    <property type="protein sequence ID" value="MBD4338749.1"/>
    <property type="molecule type" value="Genomic_DNA"/>
</dbReference>
<accession>A0A8I0H1Y3</accession>
<dbReference type="GO" id="GO:0005886">
    <property type="term" value="C:plasma membrane"/>
    <property type="evidence" value="ECO:0007669"/>
    <property type="project" value="UniProtKB-SubCell"/>
</dbReference>
<evidence type="ECO:0000313" key="10">
    <source>
        <dbReference type="Proteomes" id="UP000653002"/>
    </source>
</evidence>
<dbReference type="PROSITE" id="PS50928">
    <property type="entry name" value="ABC_TM1"/>
    <property type="match status" value="1"/>
</dbReference>
<evidence type="ECO:0000256" key="5">
    <source>
        <dbReference type="ARBA" id="ARBA00022989"/>
    </source>
</evidence>
<dbReference type="InterPro" id="IPR050809">
    <property type="entry name" value="UgpAE/MalFG_permease"/>
</dbReference>
<evidence type="ECO:0000256" key="1">
    <source>
        <dbReference type="ARBA" id="ARBA00004651"/>
    </source>
</evidence>
<feature type="domain" description="ABC transmembrane type-1" evidence="8">
    <location>
        <begin position="1"/>
        <end position="92"/>
    </location>
</feature>
<reference evidence="9" key="1">
    <citation type="submission" date="2020-01" db="EMBL/GenBank/DDBJ databases">
        <authorList>
            <person name="Richard D."/>
        </authorList>
    </citation>
    <scope>NUCLEOTIDE SEQUENCE</scope>
    <source>
        <strain evidence="9">JP541</strain>
    </source>
</reference>
<evidence type="ECO:0000256" key="3">
    <source>
        <dbReference type="ARBA" id="ARBA00022475"/>
    </source>
</evidence>
<evidence type="ECO:0000256" key="2">
    <source>
        <dbReference type="ARBA" id="ARBA00022448"/>
    </source>
</evidence>
<keyword evidence="3" id="KW-1003">Cell membrane</keyword>
<dbReference type="Pfam" id="PF00528">
    <property type="entry name" value="BPD_transp_1"/>
    <property type="match status" value="1"/>
</dbReference>
<evidence type="ECO:0000256" key="4">
    <source>
        <dbReference type="ARBA" id="ARBA00022692"/>
    </source>
</evidence>
<dbReference type="SUPFAM" id="SSF161098">
    <property type="entry name" value="MetI-like"/>
    <property type="match status" value="1"/>
</dbReference>
<dbReference type="AlphaFoldDB" id="A0A8I0H1Y3"/>
<dbReference type="PANTHER" id="PTHR43227:SF3">
    <property type="entry name" value="BINDING-PROTEIN-DEPENDENT TRANSPORT SYSTEMS INNER MEMBRANE COMPONENT"/>
    <property type="match status" value="1"/>
</dbReference>
<keyword evidence="5" id="KW-1133">Transmembrane helix</keyword>
<protein>
    <submittedName>
        <fullName evidence="9">ABC transporter permease subunit</fullName>
    </submittedName>
</protein>
<dbReference type="InterPro" id="IPR035906">
    <property type="entry name" value="MetI-like_sf"/>
</dbReference>